<evidence type="ECO:0000313" key="1">
    <source>
        <dbReference type="EMBL" id="GFS50796.1"/>
    </source>
</evidence>
<organism evidence="1 2">
    <name type="scientific">Nephila pilipes</name>
    <name type="common">Giant wood spider</name>
    <name type="synonym">Nephila maculata</name>
    <dbReference type="NCBI Taxonomy" id="299642"/>
    <lineage>
        <taxon>Eukaryota</taxon>
        <taxon>Metazoa</taxon>
        <taxon>Ecdysozoa</taxon>
        <taxon>Arthropoda</taxon>
        <taxon>Chelicerata</taxon>
        <taxon>Arachnida</taxon>
        <taxon>Araneae</taxon>
        <taxon>Araneomorphae</taxon>
        <taxon>Entelegynae</taxon>
        <taxon>Araneoidea</taxon>
        <taxon>Nephilidae</taxon>
        <taxon>Nephila</taxon>
    </lineage>
</organism>
<comment type="caution">
    <text evidence="1">The sequence shown here is derived from an EMBL/GenBank/DDBJ whole genome shotgun (WGS) entry which is preliminary data.</text>
</comment>
<gene>
    <name evidence="1" type="ORF">NPIL_169881</name>
</gene>
<proteinExistence type="predicted"/>
<sequence length="78" mass="8629">MSKRPIRRNPALSLRPLPTAINVGSHRNFGRKVGKKKEIVLVATHVWRNTTGWPMQFEVALSGESIVGENCGNCVFGL</sequence>
<name>A0A8X6MF94_NEPPI</name>
<dbReference type="Proteomes" id="UP000887013">
    <property type="component" value="Unassembled WGS sequence"/>
</dbReference>
<keyword evidence="2" id="KW-1185">Reference proteome</keyword>
<accession>A0A8X6MF94</accession>
<evidence type="ECO:0000313" key="2">
    <source>
        <dbReference type="Proteomes" id="UP000887013"/>
    </source>
</evidence>
<reference evidence="1" key="1">
    <citation type="submission" date="2020-08" db="EMBL/GenBank/DDBJ databases">
        <title>Multicomponent nature underlies the extraordinary mechanical properties of spider dragline silk.</title>
        <authorList>
            <person name="Kono N."/>
            <person name="Nakamura H."/>
            <person name="Mori M."/>
            <person name="Yoshida Y."/>
            <person name="Ohtoshi R."/>
            <person name="Malay A.D."/>
            <person name="Moran D.A.P."/>
            <person name="Tomita M."/>
            <person name="Numata K."/>
            <person name="Arakawa K."/>
        </authorList>
    </citation>
    <scope>NUCLEOTIDE SEQUENCE</scope>
</reference>
<protein>
    <submittedName>
        <fullName evidence="1">Uncharacterized protein</fullName>
    </submittedName>
</protein>
<dbReference type="AlphaFoldDB" id="A0A8X6MF94"/>
<dbReference type="EMBL" id="BMAW01045577">
    <property type="protein sequence ID" value="GFS50796.1"/>
    <property type="molecule type" value="Genomic_DNA"/>
</dbReference>